<keyword evidence="13" id="KW-1185">Reference proteome</keyword>
<dbReference type="SUPFAM" id="SSF55874">
    <property type="entry name" value="ATPase domain of HSP90 chaperone/DNA topoisomerase II/histidine kinase"/>
    <property type="match status" value="1"/>
</dbReference>
<keyword evidence="10" id="KW-0812">Transmembrane</keyword>
<name>A0ABQ5QIH2_9BACT</name>
<evidence type="ECO:0000256" key="7">
    <source>
        <dbReference type="ARBA" id="ARBA00022741"/>
    </source>
</evidence>
<gene>
    <name evidence="12" type="ORF">GETHLI_29850</name>
</gene>
<proteinExistence type="predicted"/>
<dbReference type="InterPro" id="IPR050980">
    <property type="entry name" value="2C_sensor_his_kinase"/>
</dbReference>
<dbReference type="SMART" id="SM00388">
    <property type="entry name" value="HisKA"/>
    <property type="match status" value="1"/>
</dbReference>
<dbReference type="Proteomes" id="UP001165069">
    <property type="component" value="Unassembled WGS sequence"/>
</dbReference>
<dbReference type="PRINTS" id="PR00344">
    <property type="entry name" value="BCTRLSENSOR"/>
</dbReference>
<sequence>MYRHRTSRYRILRPGSRGPGRWLRLEQRGGLLLLGLAGLVMAALLVMAPTIYRREFLLNSSQEFMNTHWADFEAVERHWKSLPILQTVKTGEEPDVRRFLANQPLVVALLDRFEGRRLWLRRGDRLVPPEDPALSQLYLGWLSHAEMAQRFEWNPSKNLDPDYGRVATIVLLSDRWLVIKRWKPGSPEVEQELNLAANPPLSLRVGLMREDDAGRSDLQAQDWGKAPHLQADPARLVDYGLSSVVKTNAFGDGWNLAGIAFVDQEKAYRTNLKLRMRTANAISVVVGLAIALGLWMRYRSRKRAILDADRLAAMTHSLKTPLAILKFRCDSLRLGRLSPDRADEELLKIGEEVDHLTTLIESSLRVIRGGGPSGPRGQATQAWFQEVAEDLRPGFELENRDLDLRLAAEAGHAPLSSLRSAVLTLLENALGHGRGRVTLETWRNRRRFCIQVSDEGEGLEPHQLKALGKPFQRLREVGKEGFQREGLGLGLSLLIQVAEQEGWGLSFASAPGEGFSARLEIPAA</sequence>
<dbReference type="InterPro" id="IPR004358">
    <property type="entry name" value="Sig_transdc_His_kin-like_C"/>
</dbReference>
<keyword evidence="8" id="KW-0418">Kinase</keyword>
<dbReference type="Pfam" id="PF02518">
    <property type="entry name" value="HATPase_c"/>
    <property type="match status" value="1"/>
</dbReference>
<evidence type="ECO:0000313" key="13">
    <source>
        <dbReference type="Proteomes" id="UP001165069"/>
    </source>
</evidence>
<evidence type="ECO:0000256" key="3">
    <source>
        <dbReference type="ARBA" id="ARBA00012438"/>
    </source>
</evidence>
<feature type="transmembrane region" description="Helical" evidence="10">
    <location>
        <begin position="31"/>
        <end position="52"/>
    </location>
</feature>
<dbReference type="Gene3D" id="1.10.287.130">
    <property type="match status" value="1"/>
</dbReference>
<comment type="catalytic activity">
    <reaction evidence="1">
        <text>ATP + protein L-histidine = ADP + protein N-phospho-L-histidine.</text>
        <dbReference type="EC" id="2.7.13.3"/>
    </reaction>
</comment>
<evidence type="ECO:0000256" key="10">
    <source>
        <dbReference type="SAM" id="Phobius"/>
    </source>
</evidence>
<dbReference type="CDD" id="cd00082">
    <property type="entry name" value="HisKA"/>
    <property type="match status" value="1"/>
</dbReference>
<keyword evidence="10" id="KW-1133">Transmembrane helix</keyword>
<dbReference type="PANTHER" id="PTHR44936:SF10">
    <property type="entry name" value="SENSOR PROTEIN RSTB"/>
    <property type="match status" value="1"/>
</dbReference>
<dbReference type="Gene3D" id="3.30.565.10">
    <property type="entry name" value="Histidine kinase-like ATPase, C-terminal domain"/>
    <property type="match status" value="1"/>
</dbReference>
<dbReference type="EMBL" id="BSDE01000006">
    <property type="protein sequence ID" value="GLH74483.1"/>
    <property type="molecule type" value="Genomic_DNA"/>
</dbReference>
<feature type="domain" description="Histidine kinase" evidence="11">
    <location>
        <begin position="313"/>
        <end position="524"/>
    </location>
</feature>
<organism evidence="12 13">
    <name type="scientific">Geothrix limicola</name>
    <dbReference type="NCBI Taxonomy" id="2927978"/>
    <lineage>
        <taxon>Bacteria</taxon>
        <taxon>Pseudomonadati</taxon>
        <taxon>Acidobacteriota</taxon>
        <taxon>Holophagae</taxon>
        <taxon>Holophagales</taxon>
        <taxon>Holophagaceae</taxon>
        <taxon>Geothrix</taxon>
    </lineage>
</organism>
<evidence type="ECO:0000259" key="11">
    <source>
        <dbReference type="PROSITE" id="PS50109"/>
    </source>
</evidence>
<dbReference type="InterPro" id="IPR036097">
    <property type="entry name" value="HisK_dim/P_sf"/>
</dbReference>
<evidence type="ECO:0000256" key="6">
    <source>
        <dbReference type="ARBA" id="ARBA00022679"/>
    </source>
</evidence>
<evidence type="ECO:0000256" key="8">
    <source>
        <dbReference type="ARBA" id="ARBA00022777"/>
    </source>
</evidence>
<dbReference type="InterPro" id="IPR003661">
    <property type="entry name" value="HisK_dim/P_dom"/>
</dbReference>
<dbReference type="EC" id="2.7.13.3" evidence="3"/>
<evidence type="ECO:0000256" key="5">
    <source>
        <dbReference type="ARBA" id="ARBA00022553"/>
    </source>
</evidence>
<dbReference type="InterPro" id="IPR036890">
    <property type="entry name" value="HATPase_C_sf"/>
</dbReference>
<evidence type="ECO:0000256" key="2">
    <source>
        <dbReference type="ARBA" id="ARBA00004651"/>
    </source>
</evidence>
<dbReference type="InterPro" id="IPR003594">
    <property type="entry name" value="HATPase_dom"/>
</dbReference>
<dbReference type="PANTHER" id="PTHR44936">
    <property type="entry name" value="SENSOR PROTEIN CREC"/>
    <property type="match status" value="1"/>
</dbReference>
<evidence type="ECO:0000313" key="12">
    <source>
        <dbReference type="EMBL" id="GLH74483.1"/>
    </source>
</evidence>
<protein>
    <recommendedName>
        <fullName evidence="3">histidine kinase</fullName>
        <ecNumber evidence="3">2.7.13.3</ecNumber>
    </recommendedName>
</protein>
<dbReference type="RefSeq" id="WP_285576823.1">
    <property type="nucleotide sequence ID" value="NZ_BSDE01000006.1"/>
</dbReference>
<keyword evidence="5" id="KW-0597">Phosphoprotein</keyword>
<evidence type="ECO:0000256" key="4">
    <source>
        <dbReference type="ARBA" id="ARBA00022475"/>
    </source>
</evidence>
<dbReference type="PROSITE" id="PS50109">
    <property type="entry name" value="HIS_KIN"/>
    <property type="match status" value="1"/>
</dbReference>
<reference evidence="12 13" key="1">
    <citation type="journal article" date="2023" name="Antonie Van Leeuwenhoek">
        <title>Mesoterricola silvestris gen. nov., sp. nov., Mesoterricola sediminis sp. nov., Geothrix oryzae sp. nov., Geothrix edaphica sp. nov., Geothrix rubra sp. nov., and Geothrix limicola sp. nov., six novel members of Acidobacteriota isolated from soils.</title>
        <authorList>
            <person name="Itoh H."/>
            <person name="Sugisawa Y."/>
            <person name="Mise K."/>
            <person name="Xu Z."/>
            <person name="Kuniyasu M."/>
            <person name="Ushijima N."/>
            <person name="Kawano K."/>
            <person name="Kobayashi E."/>
            <person name="Shiratori Y."/>
            <person name="Masuda Y."/>
            <person name="Senoo K."/>
        </authorList>
    </citation>
    <scope>NUCLEOTIDE SEQUENCE [LARGE SCALE GENOMIC DNA]</scope>
    <source>
        <strain evidence="12 13">Red804</strain>
    </source>
</reference>
<feature type="transmembrane region" description="Helical" evidence="10">
    <location>
        <begin position="278"/>
        <end position="296"/>
    </location>
</feature>
<dbReference type="SUPFAM" id="SSF47384">
    <property type="entry name" value="Homodimeric domain of signal transducing histidine kinase"/>
    <property type="match status" value="1"/>
</dbReference>
<comment type="subcellular location">
    <subcellularLocation>
        <location evidence="2">Cell membrane</location>
        <topology evidence="2">Multi-pass membrane protein</topology>
    </subcellularLocation>
</comment>
<keyword evidence="4" id="KW-1003">Cell membrane</keyword>
<evidence type="ECO:0000256" key="9">
    <source>
        <dbReference type="ARBA" id="ARBA00022840"/>
    </source>
</evidence>
<keyword evidence="10" id="KW-0472">Membrane</keyword>
<comment type="caution">
    <text evidence="12">The sequence shown here is derived from an EMBL/GenBank/DDBJ whole genome shotgun (WGS) entry which is preliminary data.</text>
</comment>
<keyword evidence="9" id="KW-0067">ATP-binding</keyword>
<accession>A0ABQ5QIH2</accession>
<evidence type="ECO:0000256" key="1">
    <source>
        <dbReference type="ARBA" id="ARBA00000085"/>
    </source>
</evidence>
<dbReference type="InterPro" id="IPR005467">
    <property type="entry name" value="His_kinase_dom"/>
</dbReference>
<keyword evidence="7" id="KW-0547">Nucleotide-binding</keyword>
<keyword evidence="6" id="KW-0808">Transferase</keyword>
<dbReference type="SMART" id="SM00387">
    <property type="entry name" value="HATPase_c"/>
    <property type="match status" value="1"/>
</dbReference>